<feature type="binding site" evidence="5">
    <location>
        <position position="124"/>
    </location>
    <ligand>
        <name>FAD</name>
        <dbReference type="ChEBI" id="CHEBI:57692"/>
    </ligand>
</feature>
<dbReference type="Gene3D" id="3.50.50.60">
    <property type="entry name" value="FAD/NAD(P)-binding domain"/>
    <property type="match status" value="1"/>
</dbReference>
<evidence type="ECO:0000256" key="3">
    <source>
        <dbReference type="ARBA" id="ARBA00022630"/>
    </source>
</evidence>
<dbReference type="Proteomes" id="UP000821853">
    <property type="component" value="Unassembled WGS sequence"/>
</dbReference>
<dbReference type="Pfam" id="PF05199">
    <property type="entry name" value="GMC_oxred_C"/>
    <property type="match status" value="1"/>
</dbReference>
<dbReference type="VEuPathDB" id="VectorBase:HLOH_050703"/>
<dbReference type="InterPro" id="IPR036188">
    <property type="entry name" value="FAD/NAD-bd_sf"/>
</dbReference>
<dbReference type="AlphaFoldDB" id="A0A9J6FTE0"/>
<accession>A0A9J6FTE0</accession>
<dbReference type="PROSITE" id="PS00623">
    <property type="entry name" value="GMC_OXRED_1"/>
    <property type="match status" value="1"/>
</dbReference>
<organism evidence="8 9">
    <name type="scientific">Haemaphysalis longicornis</name>
    <name type="common">Bush tick</name>
    <dbReference type="NCBI Taxonomy" id="44386"/>
    <lineage>
        <taxon>Eukaryota</taxon>
        <taxon>Metazoa</taxon>
        <taxon>Ecdysozoa</taxon>
        <taxon>Arthropoda</taxon>
        <taxon>Chelicerata</taxon>
        <taxon>Arachnida</taxon>
        <taxon>Acari</taxon>
        <taxon>Parasitiformes</taxon>
        <taxon>Ixodida</taxon>
        <taxon>Ixodoidea</taxon>
        <taxon>Ixodidae</taxon>
        <taxon>Haemaphysalinae</taxon>
        <taxon>Haemaphysalis</taxon>
    </lineage>
</organism>
<dbReference type="GO" id="GO:0050660">
    <property type="term" value="F:flavin adenine dinucleotide binding"/>
    <property type="evidence" value="ECO:0007669"/>
    <property type="project" value="InterPro"/>
</dbReference>
<evidence type="ECO:0000259" key="7">
    <source>
        <dbReference type="PROSITE" id="PS00623"/>
    </source>
</evidence>
<evidence type="ECO:0000313" key="9">
    <source>
        <dbReference type="Proteomes" id="UP000821853"/>
    </source>
</evidence>
<keyword evidence="3 6" id="KW-0285">Flavoprotein</keyword>
<dbReference type="InterPro" id="IPR007867">
    <property type="entry name" value="GMC_OxRtase_C"/>
</dbReference>
<dbReference type="SUPFAM" id="SSF54373">
    <property type="entry name" value="FAD-linked reductases, C-terminal domain"/>
    <property type="match status" value="1"/>
</dbReference>
<evidence type="ECO:0000256" key="5">
    <source>
        <dbReference type="PIRSR" id="PIRSR000137-2"/>
    </source>
</evidence>
<name>A0A9J6FTE0_HAELO</name>
<dbReference type="InterPro" id="IPR000172">
    <property type="entry name" value="GMC_OxRdtase_N"/>
</dbReference>
<evidence type="ECO:0000256" key="4">
    <source>
        <dbReference type="ARBA" id="ARBA00022827"/>
    </source>
</evidence>
<dbReference type="InterPro" id="IPR012132">
    <property type="entry name" value="GMC_OxRdtase"/>
</dbReference>
<dbReference type="PIRSF" id="PIRSF000137">
    <property type="entry name" value="Alcohol_oxidase"/>
    <property type="match status" value="1"/>
</dbReference>
<dbReference type="PANTHER" id="PTHR11552:SF147">
    <property type="entry name" value="CHOLINE DEHYDROGENASE, MITOCHONDRIAL"/>
    <property type="match status" value="1"/>
</dbReference>
<dbReference type="OrthoDB" id="6492807at2759"/>
<keyword evidence="4 5" id="KW-0274">FAD</keyword>
<dbReference type="GO" id="GO:0016614">
    <property type="term" value="F:oxidoreductase activity, acting on CH-OH group of donors"/>
    <property type="evidence" value="ECO:0007669"/>
    <property type="project" value="InterPro"/>
</dbReference>
<feature type="domain" description="Glucose-methanol-choline oxidoreductase N-terminal" evidence="7">
    <location>
        <begin position="122"/>
        <end position="145"/>
    </location>
</feature>
<comment type="similarity">
    <text evidence="2 6">Belongs to the GMC oxidoreductase family.</text>
</comment>
<keyword evidence="9" id="KW-1185">Reference proteome</keyword>
<evidence type="ECO:0000256" key="1">
    <source>
        <dbReference type="ARBA" id="ARBA00001974"/>
    </source>
</evidence>
<comment type="caution">
    <text evidence="8">The sequence shown here is derived from an EMBL/GenBank/DDBJ whole genome shotgun (WGS) entry which is preliminary data.</text>
</comment>
<evidence type="ECO:0000256" key="6">
    <source>
        <dbReference type="RuleBase" id="RU003968"/>
    </source>
</evidence>
<dbReference type="PANTHER" id="PTHR11552">
    <property type="entry name" value="GLUCOSE-METHANOL-CHOLINE GMC OXIDOREDUCTASE"/>
    <property type="match status" value="1"/>
</dbReference>
<dbReference type="SUPFAM" id="SSF51905">
    <property type="entry name" value="FAD/NAD(P)-binding domain"/>
    <property type="match status" value="1"/>
</dbReference>
<gene>
    <name evidence="8" type="ORF">HPB48_002035</name>
</gene>
<evidence type="ECO:0000313" key="8">
    <source>
        <dbReference type="EMBL" id="KAH9365584.1"/>
    </source>
</evidence>
<dbReference type="OMA" id="NINRRNW"/>
<sequence length="595" mass="64615">MLDTPYWIRYQLSPYSSHRARSAVIILYFDFGQRNGTIGSDLLGNGSFGGGTAGSVLANRLSADPRITVLLLEAGGPEQAVQQIPFLAPFLANEHNTWGYSTVPQENACLSLPGRRAGITQGKVLGGSSGLNSMSFVRGNRKDYDSWATKYGAVGWSYKEVLQHFKEVETYYVGNPGEYHGTKGETPINYANSHTPLSDAFIKACQESGYLYVDYNGEHQSGYSRIEANVANGTRQSANKCFLKPVRGKRPNLRISVYSTANKIVFEDKRATGVMITKNGKVRSVGANREVIVSAGALNSAKLLLLSGIGPRKHLERLKIDVVADLPVGRGLQDHVVFTGLVVTTPNDEIGLRKFSTILHYAYNRTGVLAIPGGTEVILFTNSQNGTSADDFPDIQVVLTDLFPGDKTPKPPEVSEEVYEKYYKPMEGKKGFFVTLIMIQPKSRGRVSLNMTKPAGKPLIDPAFLSNKEDVKRTVKGIMRIRKLLEADGLKAKGAELWDVPYPPCESAGPIWSAAYLDCFVRQTAFPAAHVCCTAAMGHHPGAVVDERLRVQGGVTGLRVADASVMPAVTTGNTNAPVMMIAAKAASMIIEDNAF</sequence>
<protein>
    <recommendedName>
        <fullName evidence="7">Glucose-methanol-choline oxidoreductase N-terminal domain-containing protein</fullName>
    </recommendedName>
</protein>
<proteinExistence type="inferred from homology"/>
<dbReference type="Gene3D" id="3.30.560.10">
    <property type="entry name" value="Glucose Oxidase, domain 3"/>
    <property type="match status" value="1"/>
</dbReference>
<comment type="cofactor">
    <cofactor evidence="1 5">
        <name>FAD</name>
        <dbReference type="ChEBI" id="CHEBI:57692"/>
    </cofactor>
</comment>
<dbReference type="Pfam" id="PF00732">
    <property type="entry name" value="GMC_oxred_N"/>
    <property type="match status" value="1"/>
</dbReference>
<reference evidence="8 9" key="1">
    <citation type="journal article" date="2020" name="Cell">
        <title>Large-Scale Comparative Analyses of Tick Genomes Elucidate Their Genetic Diversity and Vector Capacities.</title>
        <authorList>
            <consortium name="Tick Genome and Microbiome Consortium (TIGMIC)"/>
            <person name="Jia N."/>
            <person name="Wang J."/>
            <person name="Shi W."/>
            <person name="Du L."/>
            <person name="Sun Y."/>
            <person name="Zhan W."/>
            <person name="Jiang J.F."/>
            <person name="Wang Q."/>
            <person name="Zhang B."/>
            <person name="Ji P."/>
            <person name="Bell-Sakyi L."/>
            <person name="Cui X.M."/>
            <person name="Yuan T.T."/>
            <person name="Jiang B.G."/>
            <person name="Yang W.F."/>
            <person name="Lam T.T."/>
            <person name="Chang Q.C."/>
            <person name="Ding S.J."/>
            <person name="Wang X.J."/>
            <person name="Zhu J.G."/>
            <person name="Ruan X.D."/>
            <person name="Zhao L."/>
            <person name="Wei J.T."/>
            <person name="Ye R.Z."/>
            <person name="Que T.C."/>
            <person name="Du C.H."/>
            <person name="Zhou Y.H."/>
            <person name="Cheng J.X."/>
            <person name="Dai P.F."/>
            <person name="Guo W.B."/>
            <person name="Han X.H."/>
            <person name="Huang E.J."/>
            <person name="Li L.F."/>
            <person name="Wei W."/>
            <person name="Gao Y.C."/>
            <person name="Liu J.Z."/>
            <person name="Shao H.Z."/>
            <person name="Wang X."/>
            <person name="Wang C.C."/>
            <person name="Yang T.C."/>
            <person name="Huo Q.B."/>
            <person name="Li W."/>
            <person name="Chen H.Y."/>
            <person name="Chen S.E."/>
            <person name="Zhou L.G."/>
            <person name="Ni X.B."/>
            <person name="Tian J.H."/>
            <person name="Sheng Y."/>
            <person name="Liu T."/>
            <person name="Pan Y.S."/>
            <person name="Xia L.Y."/>
            <person name="Li J."/>
            <person name="Zhao F."/>
            <person name="Cao W.C."/>
        </authorList>
    </citation>
    <scope>NUCLEOTIDE SEQUENCE [LARGE SCALE GENOMIC DNA]</scope>
    <source>
        <strain evidence="8">HaeL-2018</strain>
    </source>
</reference>
<evidence type="ECO:0000256" key="2">
    <source>
        <dbReference type="ARBA" id="ARBA00010790"/>
    </source>
</evidence>
<dbReference type="EMBL" id="JABSTR010000003">
    <property type="protein sequence ID" value="KAH9365584.1"/>
    <property type="molecule type" value="Genomic_DNA"/>
</dbReference>